<name>A0A7H1BEF0_9ACTN</name>
<evidence type="ECO:0000313" key="3">
    <source>
        <dbReference type="Proteomes" id="UP000516428"/>
    </source>
</evidence>
<keyword evidence="3" id="KW-1185">Reference proteome</keyword>
<dbReference type="AlphaFoldDB" id="A0A7H1BEF0"/>
<feature type="compositionally biased region" description="Basic residues" evidence="1">
    <location>
        <begin position="1"/>
        <end position="10"/>
    </location>
</feature>
<sequence length="45" mass="5601">MRRVTMHKPARTSSITRRLQEEAAEPRRERPEVRKDVRRTWWPDE</sequence>
<organism evidence="2 3">
    <name type="scientific">Streptomyces xanthii</name>
    <dbReference type="NCBI Taxonomy" id="2768069"/>
    <lineage>
        <taxon>Bacteria</taxon>
        <taxon>Bacillati</taxon>
        <taxon>Actinomycetota</taxon>
        <taxon>Actinomycetes</taxon>
        <taxon>Kitasatosporales</taxon>
        <taxon>Streptomycetaceae</taxon>
        <taxon>Streptomyces</taxon>
    </lineage>
</organism>
<dbReference type="KEGG" id="sxn:IAG42_28280"/>
<accession>A0A7H1BEF0</accession>
<gene>
    <name evidence="2" type="ORF">IAG42_28280</name>
</gene>
<evidence type="ECO:0000256" key="1">
    <source>
        <dbReference type="SAM" id="MobiDB-lite"/>
    </source>
</evidence>
<feature type="region of interest" description="Disordered" evidence="1">
    <location>
        <begin position="1"/>
        <end position="45"/>
    </location>
</feature>
<proteinExistence type="predicted"/>
<evidence type="ECO:0000313" key="2">
    <source>
        <dbReference type="EMBL" id="QNS07105.1"/>
    </source>
</evidence>
<dbReference type="Proteomes" id="UP000516428">
    <property type="component" value="Chromosome"/>
</dbReference>
<dbReference type="EMBL" id="CP061281">
    <property type="protein sequence ID" value="QNS07105.1"/>
    <property type="molecule type" value="Genomic_DNA"/>
</dbReference>
<feature type="compositionally biased region" description="Basic and acidic residues" evidence="1">
    <location>
        <begin position="18"/>
        <end position="45"/>
    </location>
</feature>
<dbReference type="RefSeq" id="WP_188339780.1">
    <property type="nucleotide sequence ID" value="NZ_CP061281.1"/>
</dbReference>
<reference evidence="2 3" key="1">
    <citation type="submission" date="2020-09" db="EMBL/GenBank/DDBJ databases">
        <title>A novel species.</title>
        <authorList>
            <person name="Gao J."/>
        </authorList>
    </citation>
    <scope>NUCLEOTIDE SEQUENCE [LARGE SCALE GENOMIC DNA]</scope>
    <source>
        <strain evidence="2 3">CRXT-Y-14</strain>
    </source>
</reference>
<protein>
    <submittedName>
        <fullName evidence="2">Uncharacterized protein</fullName>
    </submittedName>
</protein>